<gene>
    <name evidence="1" type="ORF">L195_g034441</name>
</gene>
<reference evidence="1 2" key="1">
    <citation type="journal article" date="2014" name="Am. J. Bot.">
        <title>Genome assembly and annotation for red clover (Trifolium pratense; Fabaceae).</title>
        <authorList>
            <person name="Istvanek J."/>
            <person name="Jaros M."/>
            <person name="Krenek A."/>
            <person name="Repkova J."/>
        </authorList>
    </citation>
    <scope>NUCLEOTIDE SEQUENCE [LARGE SCALE GENOMIC DNA]</scope>
    <source>
        <strain evidence="2">cv. Tatra</strain>
        <tissue evidence="1">Young leaves</tissue>
    </source>
</reference>
<sequence length="261" mass="29847">MGCGLWELLRTLFYQYTRTLSTHLMVGFYPWLHARDVEPLNHMSCVAKYRTKLVKMDLTLEHKIHEIREEVTTLRAAMDRLTAMVKSLMAARNQSPTPPSPRSGATEGLRSILTLLENKFREGLGYSSTYASVVTQDTVVRPIQEFFRSACFINPPQPGVDAILEDDLKEDSPNFVTHEEDYVNMVYGCPGKYRIFDAHLMRGDLRLSRMLRGEERPSIPTGFKVIAVAMRFIQIPNDLVLSFVALFQFSNTGDIRKIIPR</sequence>
<dbReference type="Proteomes" id="UP000236291">
    <property type="component" value="Unassembled WGS sequence"/>
</dbReference>
<accession>A0A2K3LIW3</accession>
<dbReference type="AlphaFoldDB" id="A0A2K3LIW3"/>
<organism evidence="1 2">
    <name type="scientific">Trifolium pratense</name>
    <name type="common">Red clover</name>
    <dbReference type="NCBI Taxonomy" id="57577"/>
    <lineage>
        <taxon>Eukaryota</taxon>
        <taxon>Viridiplantae</taxon>
        <taxon>Streptophyta</taxon>
        <taxon>Embryophyta</taxon>
        <taxon>Tracheophyta</taxon>
        <taxon>Spermatophyta</taxon>
        <taxon>Magnoliopsida</taxon>
        <taxon>eudicotyledons</taxon>
        <taxon>Gunneridae</taxon>
        <taxon>Pentapetalae</taxon>
        <taxon>rosids</taxon>
        <taxon>fabids</taxon>
        <taxon>Fabales</taxon>
        <taxon>Fabaceae</taxon>
        <taxon>Papilionoideae</taxon>
        <taxon>50 kb inversion clade</taxon>
        <taxon>NPAAA clade</taxon>
        <taxon>Hologalegina</taxon>
        <taxon>IRL clade</taxon>
        <taxon>Trifolieae</taxon>
        <taxon>Trifolium</taxon>
    </lineage>
</organism>
<proteinExistence type="predicted"/>
<evidence type="ECO:0000313" key="1">
    <source>
        <dbReference type="EMBL" id="PNX78463.1"/>
    </source>
</evidence>
<protein>
    <submittedName>
        <fullName evidence="1">Uncharacterized protein</fullName>
    </submittedName>
</protein>
<evidence type="ECO:0000313" key="2">
    <source>
        <dbReference type="Proteomes" id="UP000236291"/>
    </source>
</evidence>
<name>A0A2K3LIW3_TRIPR</name>
<comment type="caution">
    <text evidence="1">The sequence shown here is derived from an EMBL/GenBank/DDBJ whole genome shotgun (WGS) entry which is preliminary data.</text>
</comment>
<reference evidence="1 2" key="2">
    <citation type="journal article" date="2017" name="Front. Plant Sci.">
        <title>Gene Classification and Mining of Molecular Markers Useful in Red Clover (Trifolium pratense) Breeding.</title>
        <authorList>
            <person name="Istvanek J."/>
            <person name="Dluhosova J."/>
            <person name="Dluhos P."/>
            <person name="Patkova L."/>
            <person name="Nedelnik J."/>
            <person name="Repkova J."/>
        </authorList>
    </citation>
    <scope>NUCLEOTIDE SEQUENCE [LARGE SCALE GENOMIC DNA]</scope>
    <source>
        <strain evidence="2">cv. Tatra</strain>
        <tissue evidence="1">Young leaves</tissue>
    </source>
</reference>
<dbReference type="EMBL" id="ASHM01034154">
    <property type="protein sequence ID" value="PNX78463.1"/>
    <property type="molecule type" value="Genomic_DNA"/>
</dbReference>